<keyword evidence="3" id="KW-1185">Reference proteome</keyword>
<name>A0ABT0W8H5_9BACI</name>
<keyword evidence="1" id="KW-1133">Transmembrane helix</keyword>
<keyword evidence="1" id="KW-0812">Transmembrane</keyword>
<organism evidence="2 3">
    <name type="scientific">Neobacillus pocheonensis</name>
    <dbReference type="NCBI Taxonomy" id="363869"/>
    <lineage>
        <taxon>Bacteria</taxon>
        <taxon>Bacillati</taxon>
        <taxon>Bacillota</taxon>
        <taxon>Bacilli</taxon>
        <taxon>Bacillales</taxon>
        <taxon>Bacillaceae</taxon>
        <taxon>Neobacillus</taxon>
    </lineage>
</organism>
<feature type="transmembrane region" description="Helical" evidence="1">
    <location>
        <begin position="39"/>
        <end position="62"/>
    </location>
</feature>
<comment type="caution">
    <text evidence="2">The sequence shown here is derived from an EMBL/GenBank/DDBJ whole genome shotgun (WGS) entry which is preliminary data.</text>
</comment>
<gene>
    <name evidence="2" type="ORF">NDK43_09855</name>
</gene>
<accession>A0ABT0W8H5</accession>
<proteinExistence type="predicted"/>
<sequence>MVKKVAKAVAVPKAVRDLKDLKEKNKAKNPEAQLLTDTYIVSVFLMAISYFVSSSFFTGNVATNL</sequence>
<reference evidence="2 3" key="1">
    <citation type="submission" date="2022-06" db="EMBL/GenBank/DDBJ databases">
        <authorList>
            <person name="Jeon C.O."/>
        </authorList>
    </citation>
    <scope>NUCLEOTIDE SEQUENCE [LARGE SCALE GENOMIC DNA]</scope>
    <source>
        <strain evidence="2 3">KCTC 13943</strain>
    </source>
</reference>
<dbReference type="Proteomes" id="UP001523262">
    <property type="component" value="Unassembled WGS sequence"/>
</dbReference>
<dbReference type="EMBL" id="JAMQCR010000001">
    <property type="protein sequence ID" value="MCM2532632.1"/>
    <property type="molecule type" value="Genomic_DNA"/>
</dbReference>
<evidence type="ECO:0000313" key="3">
    <source>
        <dbReference type="Proteomes" id="UP001523262"/>
    </source>
</evidence>
<protein>
    <submittedName>
        <fullName evidence="2">Uncharacterized protein</fullName>
    </submittedName>
</protein>
<evidence type="ECO:0000313" key="2">
    <source>
        <dbReference type="EMBL" id="MCM2532632.1"/>
    </source>
</evidence>
<keyword evidence="1" id="KW-0472">Membrane</keyword>
<evidence type="ECO:0000256" key="1">
    <source>
        <dbReference type="SAM" id="Phobius"/>
    </source>
</evidence>